<evidence type="ECO:0000313" key="2">
    <source>
        <dbReference type="Proteomes" id="UP000271700"/>
    </source>
</evidence>
<dbReference type="AlphaFoldDB" id="A0A497YRQ1"/>
<gene>
    <name evidence="1" type="ORF">CLV75_4394</name>
</gene>
<dbReference type="EMBL" id="RCCT01000011">
    <property type="protein sequence ID" value="RLJ97597.1"/>
    <property type="molecule type" value="Genomic_DNA"/>
</dbReference>
<proteinExistence type="predicted"/>
<sequence>MSASQFIFSCVPTTMATITRITATARSATKSFREKLSTSFAISLLAAAVIGNNAAGDPIPEGPPGDIGTLTEEDFIVDGSAGGAKRFTFTNGERSLYFIPMIHIAEQPFYDRIAAEVERLKLNGADLYYEFIDFDTASVADKLRIRAMLGMLPSPAFYAENVSDGLVAQDNEAFLGFPGGQDVNVDLTPAQIADAYEMLIGPLEISEENLSTPMRDFVLPTADPARVTQITIDARNRHLAAVIDAAPGNVVVLYGAAHGAGTLQELRALDPEWRRAPTF</sequence>
<comment type="caution">
    <text evidence="1">The sequence shown here is derived from an EMBL/GenBank/DDBJ whole genome shotgun (WGS) entry which is preliminary data.</text>
</comment>
<reference evidence="1 2" key="1">
    <citation type="submission" date="2018-10" db="EMBL/GenBank/DDBJ databases">
        <title>Genomic Encyclopedia of Archaeal and Bacterial Type Strains, Phase II (KMG-II): from individual species to whole genera.</title>
        <authorList>
            <person name="Goeker M."/>
        </authorList>
    </citation>
    <scope>NUCLEOTIDE SEQUENCE [LARGE SCALE GENOMIC DNA]</scope>
    <source>
        <strain evidence="1 2">DSM 29317</strain>
    </source>
</reference>
<keyword evidence="2" id="KW-1185">Reference proteome</keyword>
<protein>
    <recommendedName>
        <fullName evidence="3">TraB/GumN family protein</fullName>
    </recommendedName>
</protein>
<dbReference type="Proteomes" id="UP000271700">
    <property type="component" value="Unassembled WGS sequence"/>
</dbReference>
<name>A0A497YRQ1_9RHOB</name>
<organism evidence="1 2">
    <name type="scientific">Ruegeria conchae</name>
    <dbReference type="NCBI Taxonomy" id="981384"/>
    <lineage>
        <taxon>Bacteria</taxon>
        <taxon>Pseudomonadati</taxon>
        <taxon>Pseudomonadota</taxon>
        <taxon>Alphaproteobacteria</taxon>
        <taxon>Rhodobacterales</taxon>
        <taxon>Roseobacteraceae</taxon>
        <taxon>Ruegeria</taxon>
    </lineage>
</organism>
<evidence type="ECO:0000313" key="1">
    <source>
        <dbReference type="EMBL" id="RLJ97597.1"/>
    </source>
</evidence>
<dbReference type="STRING" id="981384.GCA_000192475_00034"/>
<accession>A0A497YRQ1</accession>
<evidence type="ECO:0008006" key="3">
    <source>
        <dbReference type="Google" id="ProtNLM"/>
    </source>
</evidence>